<dbReference type="STRING" id="428126.CLOSPI_01282"/>
<sequence>MLYEHLRLTTIEVTARLQGDYIADINAYDMVQNEILKMSSFL</sequence>
<reference evidence="1" key="1">
    <citation type="submission" date="2008-02" db="EMBL/GenBank/DDBJ databases">
        <authorList>
            <person name="Fulton L."/>
            <person name="Clifton S."/>
            <person name="Fulton B."/>
            <person name="Xu J."/>
            <person name="Minx P."/>
            <person name="Pepin K.H."/>
            <person name="Johnson M."/>
            <person name="Thiruvilangam P."/>
            <person name="Bhonagiri V."/>
            <person name="Nash W.E."/>
            <person name="Mardis E.R."/>
            <person name="Wilson R.K."/>
        </authorList>
    </citation>
    <scope>NUCLEOTIDE SEQUENCE [LARGE SCALE GENOMIC DNA]</scope>
    <source>
        <strain evidence="1">DSM 1552</strain>
    </source>
</reference>
<organism evidence="1 2">
    <name type="scientific">Thomasclavelia spiroformis DSM 1552</name>
    <dbReference type="NCBI Taxonomy" id="428126"/>
    <lineage>
        <taxon>Bacteria</taxon>
        <taxon>Bacillati</taxon>
        <taxon>Bacillota</taxon>
        <taxon>Erysipelotrichia</taxon>
        <taxon>Erysipelotrichales</taxon>
        <taxon>Coprobacillaceae</taxon>
        <taxon>Thomasclavelia</taxon>
    </lineage>
</organism>
<dbReference type="HOGENOM" id="CLU_3249707_0_0_9"/>
<name>B1C225_9FIRM</name>
<protein>
    <submittedName>
        <fullName evidence="1">Uncharacterized protein</fullName>
    </submittedName>
</protein>
<dbReference type="GeneID" id="94017378"/>
<proteinExistence type="predicted"/>
<dbReference type="RefSeq" id="WP_004609810.1">
    <property type="nucleotide sequence ID" value="NZ_CAXSSC010000002.1"/>
</dbReference>
<keyword evidence="2" id="KW-1185">Reference proteome</keyword>
<accession>B1C225</accession>
<dbReference type="Proteomes" id="UP000004910">
    <property type="component" value="Unassembled WGS sequence"/>
</dbReference>
<evidence type="ECO:0000313" key="1">
    <source>
        <dbReference type="EMBL" id="EDS74967.1"/>
    </source>
</evidence>
<reference evidence="1" key="2">
    <citation type="submission" date="2014-06" db="EMBL/GenBank/DDBJ databases">
        <title>Draft genome sequence of Clostridium spiroforme (DSM 1552).</title>
        <authorList>
            <person name="Sudarsanam P."/>
            <person name="Ley R."/>
            <person name="Guruge J."/>
            <person name="Turnbaugh P.J."/>
            <person name="Mahowald M."/>
            <person name="Liep D."/>
            <person name="Gordon J."/>
        </authorList>
    </citation>
    <scope>NUCLEOTIDE SEQUENCE</scope>
    <source>
        <strain evidence="1">DSM 1552</strain>
    </source>
</reference>
<dbReference type="AlphaFoldDB" id="B1C225"/>
<dbReference type="EMBL" id="ABIK02000008">
    <property type="protein sequence ID" value="EDS74967.1"/>
    <property type="molecule type" value="Genomic_DNA"/>
</dbReference>
<comment type="caution">
    <text evidence="1">The sequence shown here is derived from an EMBL/GenBank/DDBJ whole genome shotgun (WGS) entry which is preliminary data.</text>
</comment>
<evidence type="ECO:0000313" key="2">
    <source>
        <dbReference type="Proteomes" id="UP000004910"/>
    </source>
</evidence>
<gene>
    <name evidence="1" type="ORF">CLOSPI_01282</name>
</gene>